<name>A0A1B6FT67_9HEMI</name>
<organism evidence="1">
    <name type="scientific">Cuerna arida</name>
    <dbReference type="NCBI Taxonomy" id="1464854"/>
    <lineage>
        <taxon>Eukaryota</taxon>
        <taxon>Metazoa</taxon>
        <taxon>Ecdysozoa</taxon>
        <taxon>Arthropoda</taxon>
        <taxon>Hexapoda</taxon>
        <taxon>Insecta</taxon>
        <taxon>Pterygota</taxon>
        <taxon>Neoptera</taxon>
        <taxon>Paraneoptera</taxon>
        <taxon>Hemiptera</taxon>
        <taxon>Auchenorrhyncha</taxon>
        <taxon>Membracoidea</taxon>
        <taxon>Cicadellidae</taxon>
        <taxon>Cicadellinae</taxon>
        <taxon>Proconiini</taxon>
        <taxon>Cuerna</taxon>
    </lineage>
</organism>
<dbReference type="EMBL" id="GECZ01016362">
    <property type="protein sequence ID" value="JAS53407.1"/>
    <property type="molecule type" value="Transcribed_RNA"/>
</dbReference>
<evidence type="ECO:0000313" key="1">
    <source>
        <dbReference type="EMBL" id="JAS53407.1"/>
    </source>
</evidence>
<proteinExistence type="predicted"/>
<protein>
    <submittedName>
        <fullName evidence="1">Uncharacterized protein</fullName>
    </submittedName>
</protein>
<reference evidence="1" key="1">
    <citation type="submission" date="2015-11" db="EMBL/GenBank/DDBJ databases">
        <title>De novo transcriptome assembly of four potential Pierce s Disease insect vectors from Arizona vineyards.</title>
        <authorList>
            <person name="Tassone E.E."/>
        </authorList>
    </citation>
    <scope>NUCLEOTIDE SEQUENCE</scope>
</reference>
<gene>
    <name evidence="1" type="ORF">g.45630</name>
</gene>
<sequence>KHLLDSVNETQIVIEKNFQEISKRKKIEIEMKEKLEFEDATNLAKKQSCDGLNLEANQLKDSLNEALIYYSQLDQSIKDLIEAHQLKRKEFVQLEVNAIK</sequence>
<accession>A0A1B6FT67</accession>
<feature type="non-terminal residue" evidence="1">
    <location>
        <position position="1"/>
    </location>
</feature>
<dbReference type="AlphaFoldDB" id="A0A1B6FT67"/>
<feature type="non-terminal residue" evidence="1">
    <location>
        <position position="100"/>
    </location>
</feature>